<keyword evidence="1" id="KW-0472">Membrane</keyword>
<organism evidence="2 3">
    <name type="scientific">Gordonia polyisoprenivorans</name>
    <dbReference type="NCBI Taxonomy" id="84595"/>
    <lineage>
        <taxon>Bacteria</taxon>
        <taxon>Bacillati</taxon>
        <taxon>Actinomycetota</taxon>
        <taxon>Actinomycetes</taxon>
        <taxon>Mycobacteriales</taxon>
        <taxon>Gordoniaceae</taxon>
        <taxon>Gordonia</taxon>
    </lineage>
</organism>
<evidence type="ECO:0000256" key="1">
    <source>
        <dbReference type="SAM" id="Phobius"/>
    </source>
</evidence>
<feature type="transmembrane region" description="Helical" evidence="1">
    <location>
        <begin position="139"/>
        <end position="163"/>
    </location>
</feature>
<feature type="transmembrane region" description="Helical" evidence="1">
    <location>
        <begin position="220"/>
        <end position="244"/>
    </location>
</feature>
<feature type="transmembrane region" description="Helical" evidence="1">
    <location>
        <begin position="54"/>
        <end position="73"/>
    </location>
</feature>
<proteinExistence type="predicted"/>
<protein>
    <recommendedName>
        <fullName evidence="4">Transmembrane protein</fullName>
    </recommendedName>
</protein>
<dbReference type="EMBL" id="JAAXPC010000026">
    <property type="protein sequence ID" value="NKY04984.1"/>
    <property type="molecule type" value="Genomic_DNA"/>
</dbReference>
<evidence type="ECO:0008006" key="4">
    <source>
        <dbReference type="Google" id="ProtNLM"/>
    </source>
</evidence>
<evidence type="ECO:0000313" key="2">
    <source>
        <dbReference type="EMBL" id="NKY04984.1"/>
    </source>
</evidence>
<gene>
    <name evidence="2" type="ORF">HGA05_25825</name>
</gene>
<accession>A0A846WTN6</accession>
<feature type="transmembrane region" description="Helical" evidence="1">
    <location>
        <begin position="24"/>
        <end position="42"/>
    </location>
</feature>
<feature type="transmembrane region" description="Helical" evidence="1">
    <location>
        <begin position="93"/>
        <end position="118"/>
    </location>
</feature>
<dbReference type="Proteomes" id="UP000563898">
    <property type="component" value="Unassembled WGS sequence"/>
</dbReference>
<comment type="caution">
    <text evidence="2">The sequence shown here is derived from an EMBL/GenBank/DDBJ whole genome shotgun (WGS) entry which is preliminary data.</text>
</comment>
<feature type="transmembrane region" description="Helical" evidence="1">
    <location>
        <begin position="175"/>
        <end position="199"/>
    </location>
</feature>
<reference evidence="2 3" key="1">
    <citation type="submission" date="2020-04" db="EMBL/GenBank/DDBJ databases">
        <title>MicrobeNet Type strains.</title>
        <authorList>
            <person name="Nicholson A.C."/>
        </authorList>
    </citation>
    <scope>NUCLEOTIDE SEQUENCE [LARGE SCALE GENOMIC DNA]</scope>
    <source>
        <strain evidence="2 3">ATCC BAA-14</strain>
    </source>
</reference>
<feature type="transmembrane region" description="Helical" evidence="1">
    <location>
        <begin position="256"/>
        <end position="277"/>
    </location>
</feature>
<keyword evidence="1" id="KW-0812">Transmembrane</keyword>
<dbReference type="AlphaFoldDB" id="A0A846WTN6"/>
<sequence>MDIHEGCTTPKVQWSIVDSASSNSQLAGVLAGLLVATITVLISSGKLREVRTLGIFAAAMVALALDSYLFSYLTGLNVTTAGICARAWAQGMAASGVLAIGGVALMTGIAVMLVQHLVTLEDDPTQTLSSPDETRKEKIFILWIAAAMSAAVVAATTILLAAAFQQYFRFVVSGWAWLVWGAFMVSVATVILSWLAIFRRTKTIQQAIQSNASISIETNLLPWTSLTVVGYALVASGFGGAMIYGNDFASSGWGIFATYFLTVAIPAGISLVSSWSVPKQI</sequence>
<evidence type="ECO:0000313" key="3">
    <source>
        <dbReference type="Proteomes" id="UP000563898"/>
    </source>
</evidence>
<name>A0A846WTN6_9ACTN</name>
<keyword evidence="1" id="KW-1133">Transmembrane helix</keyword>
<dbReference type="RefSeq" id="WP_006372044.1">
    <property type="nucleotide sequence ID" value="NZ_CP073075.1"/>
</dbReference>